<dbReference type="EMBL" id="FR854088">
    <property type="protein sequence ID" value="CCA88396.1"/>
    <property type="molecule type" value="Genomic_DNA"/>
</dbReference>
<protein>
    <submittedName>
        <fullName evidence="1">Uncharacterized protein</fullName>
    </submittedName>
</protein>
<gene>
    <name evidence="1" type="ORF">RALSY_30132</name>
</gene>
<evidence type="ECO:0000313" key="1">
    <source>
        <dbReference type="EMBL" id="CCA88396.1"/>
    </source>
</evidence>
<dbReference type="AlphaFoldDB" id="G3A3F2"/>
<organism evidence="1">
    <name type="scientific">Ralstonia syzygii R24</name>
    <dbReference type="NCBI Taxonomy" id="907261"/>
    <lineage>
        <taxon>Bacteria</taxon>
        <taxon>Pseudomonadati</taxon>
        <taxon>Pseudomonadota</taxon>
        <taxon>Betaproteobacteria</taxon>
        <taxon>Burkholderiales</taxon>
        <taxon>Burkholderiaceae</taxon>
        <taxon>Ralstonia</taxon>
        <taxon>Ralstonia solanacearum species complex</taxon>
    </lineage>
</organism>
<proteinExistence type="predicted"/>
<name>G3A3F2_9RALS</name>
<sequence length="98" mass="11094">MITEGRCSIGSWFAKICICWRGMFGAMLCESLVKEVGFRVLFFGRELKMQKIWIKTIFNVDDCCDVGCGIGIKSWELSSVIHVNNSVGNDFAYLLEVE</sequence>
<reference evidence="1" key="2">
    <citation type="submission" date="2011-04" db="EMBL/GenBank/DDBJ databases">
        <authorList>
            <person name="Genoscope - CEA"/>
        </authorList>
    </citation>
    <scope>NUCLEOTIDE SEQUENCE</scope>
    <source>
        <strain evidence="1">R24</strain>
    </source>
</reference>
<reference evidence="1" key="1">
    <citation type="journal article" date="2011" name="PLoS ONE">
        <title>Ralstonia syzygii, the Blood Disease Bacterium and some Asian R. solanacearum strains form a single genomic species despite divergent lifestyles.</title>
        <authorList>
            <person name="Remenant B."/>
            <person name="de Cambiaire J.C."/>
            <person name="Cellier G."/>
            <person name="Jacobs J.M."/>
            <person name="Mangenot S."/>
            <person name="Barbe V."/>
            <person name="Lajus A."/>
            <person name="Vallenet D."/>
            <person name="Medigue C."/>
            <person name="Fegan M."/>
            <person name="Allen C."/>
            <person name="Prior P."/>
        </authorList>
    </citation>
    <scope>NUCLEOTIDE SEQUENCE</scope>
    <source>
        <strain evidence="1">R24</strain>
    </source>
</reference>
<accession>G3A3F2</accession>